<dbReference type="Gene3D" id="2.60.120.260">
    <property type="entry name" value="Galactose-binding domain-like"/>
    <property type="match status" value="1"/>
</dbReference>
<evidence type="ECO:0000313" key="7">
    <source>
        <dbReference type="EMBL" id="MFC7337810.1"/>
    </source>
</evidence>
<sequence>MKPDKTPDFPQREGRVTWRRGGHLKWLLLLTCWCGVAAACDFDGMSLKEVEAQLEEIDEELATLAHPTVRAGVGNIGWGSKPRKQADHLEWLRVDFVEEAEIDRIVLVPVVWRDPDTGLAGDAFPVEFDVVVGNGESESVVSSFGPADELLPRIAPLVLPLAPVSCSWIEIRAKVLSPRALDGAYAFQLAEVMAFSGKRNVALRGRVSASSLFGSRVGGSYSREALVDGATPYVIDSADGAPSQSCVIFYYTGEVPSLVFDLGESHAVDQIHLHAPDFSESVPQVRHADYGLPRSMRVEGASRPDFSDAVELVDFKRNTIYESGPVIVLRFPRSPCRYVRFTVTDGYKAPEAKEQHRCVGFTEIEILAAGENVAEGVLPELRGEMNFTDGDLGNLTDGRNHFGNILPLREWMEQLARRHDLSLLRPAVSRALLDRYRKQSNTLTLVAWLAGVLAAGLVIAVLMGRIARMRQVTRIKKRFVADLHDEVGANLHAIAILSDIVRGRLKSGEDAEDLLDEVRVISQETSEATRHCTSMVEAKGLCEDLEAELRRSAERLLRDFEHVFRVDGGENLKLLAPRRRIDLLLFFKECLTNVIRHSHATRVEIEVMADARQASLHVRDNGEGSDGGISSSLKRRARLLRAKLDVGSEAGGGTSVSLTLKTRRFGFIHG</sequence>
<evidence type="ECO:0000256" key="6">
    <source>
        <dbReference type="SAM" id="Phobius"/>
    </source>
</evidence>
<evidence type="ECO:0000256" key="1">
    <source>
        <dbReference type="ARBA" id="ARBA00000085"/>
    </source>
</evidence>
<keyword evidence="3" id="KW-0808">Transferase</keyword>
<organism evidence="7 8">
    <name type="scientific">Haloferula chungangensis</name>
    <dbReference type="NCBI Taxonomy" id="1048331"/>
    <lineage>
        <taxon>Bacteria</taxon>
        <taxon>Pseudomonadati</taxon>
        <taxon>Verrucomicrobiota</taxon>
        <taxon>Verrucomicrobiia</taxon>
        <taxon>Verrucomicrobiales</taxon>
        <taxon>Verrucomicrobiaceae</taxon>
        <taxon>Haloferula</taxon>
    </lineage>
</organism>
<gene>
    <name evidence="7" type="ORF">ACFQY0_11520</name>
</gene>
<dbReference type="PANTHER" id="PTHR24421:SF10">
    <property type="entry name" value="NITRATE_NITRITE SENSOR PROTEIN NARQ"/>
    <property type="match status" value="1"/>
</dbReference>
<reference evidence="8" key="1">
    <citation type="journal article" date="2019" name="Int. J. Syst. Evol. Microbiol.">
        <title>The Global Catalogue of Microorganisms (GCM) 10K type strain sequencing project: providing services to taxonomists for standard genome sequencing and annotation.</title>
        <authorList>
            <consortium name="The Broad Institute Genomics Platform"/>
            <consortium name="The Broad Institute Genome Sequencing Center for Infectious Disease"/>
            <person name="Wu L."/>
            <person name="Ma J."/>
        </authorList>
    </citation>
    <scope>NUCLEOTIDE SEQUENCE [LARGE SCALE GENOMIC DNA]</scope>
    <source>
        <strain evidence="8">CGMCC 4.1467</strain>
    </source>
</reference>
<dbReference type="SUPFAM" id="SSF55874">
    <property type="entry name" value="ATPase domain of HSP90 chaperone/DNA topoisomerase II/histidine kinase"/>
    <property type="match status" value="1"/>
</dbReference>
<dbReference type="SUPFAM" id="SSF49785">
    <property type="entry name" value="Galactose-binding domain-like"/>
    <property type="match status" value="1"/>
</dbReference>
<keyword evidence="6" id="KW-1133">Transmembrane helix</keyword>
<keyword evidence="8" id="KW-1185">Reference proteome</keyword>
<comment type="catalytic activity">
    <reaction evidence="1">
        <text>ATP + protein L-histidine = ADP + protein N-phospho-L-histidine.</text>
        <dbReference type="EC" id="2.7.13.3"/>
    </reaction>
</comment>
<dbReference type="InterPro" id="IPR050482">
    <property type="entry name" value="Sensor_HK_TwoCompSys"/>
</dbReference>
<keyword evidence="6" id="KW-0472">Membrane</keyword>
<keyword evidence="6" id="KW-0812">Transmembrane</keyword>
<evidence type="ECO:0000256" key="2">
    <source>
        <dbReference type="ARBA" id="ARBA00012438"/>
    </source>
</evidence>
<dbReference type="InterPro" id="IPR036890">
    <property type="entry name" value="HATPase_C_sf"/>
</dbReference>
<dbReference type="Gene3D" id="1.20.5.1930">
    <property type="match status" value="1"/>
</dbReference>
<dbReference type="PANTHER" id="PTHR24421">
    <property type="entry name" value="NITRATE/NITRITE SENSOR PROTEIN NARX-RELATED"/>
    <property type="match status" value="1"/>
</dbReference>
<dbReference type="EC" id="2.7.13.3" evidence="2"/>
<dbReference type="InterPro" id="IPR008979">
    <property type="entry name" value="Galactose-bd-like_sf"/>
</dbReference>
<name>A0ABW2L8C7_9BACT</name>
<evidence type="ECO:0000256" key="3">
    <source>
        <dbReference type="ARBA" id="ARBA00022679"/>
    </source>
</evidence>
<dbReference type="GO" id="GO:0016301">
    <property type="term" value="F:kinase activity"/>
    <property type="evidence" value="ECO:0007669"/>
    <property type="project" value="UniProtKB-KW"/>
</dbReference>
<feature type="transmembrane region" description="Helical" evidence="6">
    <location>
        <begin position="445"/>
        <end position="467"/>
    </location>
</feature>
<comment type="caution">
    <text evidence="7">The sequence shown here is derived from an EMBL/GenBank/DDBJ whole genome shotgun (WGS) entry which is preliminary data.</text>
</comment>
<proteinExistence type="predicted"/>
<dbReference type="EMBL" id="JBHTBS010000005">
    <property type="protein sequence ID" value="MFC7337810.1"/>
    <property type="molecule type" value="Genomic_DNA"/>
</dbReference>
<keyword evidence="4 7" id="KW-0418">Kinase</keyword>
<dbReference type="RefSeq" id="WP_379712460.1">
    <property type="nucleotide sequence ID" value="NZ_JBHTBS010000005.1"/>
</dbReference>
<keyword evidence="5" id="KW-0902">Two-component regulatory system</keyword>
<dbReference type="CDD" id="cd16917">
    <property type="entry name" value="HATPase_UhpB-NarQ-NarX-like"/>
    <property type="match status" value="1"/>
</dbReference>
<protein>
    <recommendedName>
        <fullName evidence="2">histidine kinase</fullName>
        <ecNumber evidence="2">2.7.13.3</ecNumber>
    </recommendedName>
</protein>
<accession>A0ABW2L8C7</accession>
<evidence type="ECO:0000313" key="8">
    <source>
        <dbReference type="Proteomes" id="UP001596472"/>
    </source>
</evidence>
<dbReference type="Proteomes" id="UP001596472">
    <property type="component" value="Unassembled WGS sequence"/>
</dbReference>
<dbReference type="Gene3D" id="3.30.565.10">
    <property type="entry name" value="Histidine kinase-like ATPase, C-terminal domain"/>
    <property type="match status" value="1"/>
</dbReference>
<evidence type="ECO:0000256" key="4">
    <source>
        <dbReference type="ARBA" id="ARBA00022777"/>
    </source>
</evidence>
<evidence type="ECO:0000256" key="5">
    <source>
        <dbReference type="ARBA" id="ARBA00023012"/>
    </source>
</evidence>